<evidence type="ECO:0000313" key="3">
    <source>
        <dbReference type="Proteomes" id="UP000002008"/>
    </source>
</evidence>
<dbReference type="PANTHER" id="PTHR11635:SF152">
    <property type="entry name" value="CAMP-DEPENDENT PROTEIN KINASE TYPE I REGULATORY SUBUNIT-RELATED"/>
    <property type="match status" value="1"/>
</dbReference>
<evidence type="ECO:0000259" key="1">
    <source>
        <dbReference type="PROSITE" id="PS50042"/>
    </source>
</evidence>
<dbReference type="GO" id="GO:0007189">
    <property type="term" value="P:adenylate cyclase-activating G protein-coupled receptor signaling pathway"/>
    <property type="evidence" value="ECO:0000318"/>
    <property type="project" value="GO_Central"/>
</dbReference>
<feature type="domain" description="Cyclic nucleotide-binding" evidence="1">
    <location>
        <begin position="477"/>
        <end position="577"/>
    </location>
</feature>
<dbReference type="SMART" id="SM00849">
    <property type="entry name" value="Lactamase_B"/>
    <property type="match status" value="1"/>
</dbReference>
<reference evidence="3" key="1">
    <citation type="journal article" date="2011" name="BMC Genomics">
        <title>Complete genome sequence of the filamentous anoxygenic phototrophic bacterium Chloroflexus aurantiacus.</title>
        <authorList>
            <person name="Tang K.H."/>
            <person name="Barry K."/>
            <person name="Chertkov O."/>
            <person name="Dalin E."/>
            <person name="Han C.S."/>
            <person name="Hauser L.J."/>
            <person name="Honchak B.M."/>
            <person name="Karbach L.E."/>
            <person name="Land M.L."/>
            <person name="Lapidus A."/>
            <person name="Larimer F.W."/>
            <person name="Mikhailova N."/>
            <person name="Pitluck S."/>
            <person name="Pierson B.K."/>
            <person name="Blankenship R.E."/>
        </authorList>
    </citation>
    <scope>NUCLEOTIDE SEQUENCE [LARGE SCALE GENOMIC DNA]</scope>
    <source>
        <strain evidence="3">ATCC 29366 / DSM 635 / J-10-fl</strain>
    </source>
</reference>
<dbReference type="InParanoid" id="A9WIH4"/>
<proteinExistence type="predicted"/>
<dbReference type="InterPro" id="IPR001279">
    <property type="entry name" value="Metallo-B-lactamas"/>
</dbReference>
<dbReference type="eggNOG" id="COG0664">
    <property type="taxonomic scope" value="Bacteria"/>
</dbReference>
<dbReference type="SUPFAM" id="SSF51206">
    <property type="entry name" value="cAMP-binding domain-like"/>
    <property type="match status" value="2"/>
</dbReference>
<dbReference type="EnsemblBacteria" id="ABY34274">
    <property type="protein sequence ID" value="ABY34274"/>
    <property type="gene ID" value="Caur_1042"/>
</dbReference>
<dbReference type="eggNOG" id="COG1234">
    <property type="taxonomic scope" value="Bacteria"/>
</dbReference>
<dbReference type="EMBL" id="CP000909">
    <property type="protein sequence ID" value="ABY34274.1"/>
    <property type="molecule type" value="Genomic_DNA"/>
</dbReference>
<dbReference type="Pfam" id="PF00027">
    <property type="entry name" value="cNMP_binding"/>
    <property type="match status" value="2"/>
</dbReference>
<name>A9WIH4_CHLAA</name>
<dbReference type="STRING" id="324602.Caur_1042"/>
<dbReference type="Proteomes" id="UP000002008">
    <property type="component" value="Chromosome"/>
</dbReference>
<dbReference type="GO" id="GO:0005952">
    <property type="term" value="C:cAMP-dependent protein kinase complex"/>
    <property type="evidence" value="ECO:0007669"/>
    <property type="project" value="InterPro"/>
</dbReference>
<dbReference type="AlphaFoldDB" id="A9WIH4"/>
<dbReference type="SMART" id="SM00100">
    <property type="entry name" value="cNMP"/>
    <property type="match status" value="2"/>
</dbReference>
<dbReference type="InterPro" id="IPR018490">
    <property type="entry name" value="cNMP-bd_dom_sf"/>
</dbReference>
<dbReference type="PATRIC" id="fig|324602.8.peg.1188"/>
<organism evidence="2 3">
    <name type="scientific">Chloroflexus aurantiacus (strain ATCC 29366 / DSM 635 / J-10-fl)</name>
    <dbReference type="NCBI Taxonomy" id="324602"/>
    <lineage>
        <taxon>Bacteria</taxon>
        <taxon>Bacillati</taxon>
        <taxon>Chloroflexota</taxon>
        <taxon>Chloroflexia</taxon>
        <taxon>Chloroflexales</taxon>
        <taxon>Chloroflexineae</taxon>
        <taxon>Chloroflexaceae</taxon>
        <taxon>Chloroflexus</taxon>
    </lineage>
</organism>
<dbReference type="SUPFAM" id="SSF56281">
    <property type="entry name" value="Metallo-hydrolase/oxidoreductase"/>
    <property type="match status" value="1"/>
</dbReference>
<sequence>MKKIVPTERVRCLPNDIYVVTTTAGDIQVNSPPESLKFLLAHGLTPPQYVLLPPDAPTGSEPGSHGFVRRGINYASVEFLIYASFFGRQQRITLITPTEAQAQRLRILLQETINGPSAPEDWPGSWLKEECATVAFFPPLGRAPTVDDMVTIVALETGGGNLGEVQITYHDDAFHFTEHGVDIARIPATITGIAQPLTVAPPRPLVRQMITLQFIGGSDGFDPTGITTCFLAYFCNNQPLLFDAAAYLNVRLAHLGLSPRQIDLVVISHLHEDHIAGLPELILTGGKRVQLVTAQPIYRSLLRVLGVMLDLPPATVAELFDFYPLDPGQPLDLHGYHFTATYAVHSVPTIAVRVNGVGYSGDMRYDEAWLEHLHQTGHLSSERLDELRQFADGVEILVHDMGGGAIHTTPTEHLLRTLSTRSRRLVLAHTSRQDFTVTDELADRVEVAGSGHIVGIGEIVYDDEQRQRFETFTICPLFARLPVAERVNLANQCTIVSYPAGQVIAREGEASDGCAYVIHRGVVEIIVGNESVRFLGRGNSLGERGALIGEPRTSTMVAHSDVQLLQITPDLFTRVAGQLGLAEAFARADWLWQQSTLGQLPWATLLDLALDFTPHTVAAGTVLCRRGEMSTTGYLLVHGRVHYSAMRDGESERSGDCFGMRSALRGEPYRLTVRALSDCVVWSIEASSLQRFYLTYPDLFLHLRVIG</sequence>
<dbReference type="KEGG" id="cau:Caur_1042"/>
<feature type="domain" description="Cyclic nucleotide-binding" evidence="1">
    <location>
        <begin position="596"/>
        <end position="692"/>
    </location>
</feature>
<dbReference type="Gene3D" id="2.60.120.10">
    <property type="entry name" value="Jelly Rolls"/>
    <property type="match status" value="2"/>
</dbReference>
<dbReference type="InterPro" id="IPR036866">
    <property type="entry name" value="RibonucZ/Hydroxyglut_hydro"/>
</dbReference>
<protein>
    <submittedName>
        <fullName evidence="2">Cyclic nucleotide-binding</fullName>
    </submittedName>
</protein>
<gene>
    <name evidence="2" type="ordered locus">Caur_1042</name>
</gene>
<accession>A9WIH4</accession>
<dbReference type="InterPro" id="IPR000595">
    <property type="entry name" value="cNMP-bd_dom"/>
</dbReference>
<dbReference type="CDD" id="cd00038">
    <property type="entry name" value="CAP_ED"/>
    <property type="match status" value="2"/>
</dbReference>
<dbReference type="PANTHER" id="PTHR11635">
    <property type="entry name" value="CAMP-DEPENDENT PROTEIN KINASE REGULATORY CHAIN"/>
    <property type="match status" value="1"/>
</dbReference>
<dbReference type="RefSeq" id="WP_012256930.1">
    <property type="nucleotide sequence ID" value="NC_010175.1"/>
</dbReference>
<dbReference type="PROSITE" id="PS50042">
    <property type="entry name" value="CNMP_BINDING_3"/>
    <property type="match status" value="2"/>
</dbReference>
<keyword evidence="3" id="KW-1185">Reference proteome</keyword>
<dbReference type="InterPro" id="IPR014710">
    <property type="entry name" value="RmlC-like_jellyroll"/>
</dbReference>
<dbReference type="Gene3D" id="3.60.15.10">
    <property type="entry name" value="Ribonuclease Z/Hydroxyacylglutathione hydrolase-like"/>
    <property type="match status" value="1"/>
</dbReference>
<evidence type="ECO:0000313" key="2">
    <source>
        <dbReference type="EMBL" id="ABY34274.1"/>
    </source>
</evidence>
<dbReference type="HOGENOM" id="CLU_390137_0_0_0"/>
<dbReference type="GO" id="GO:0005829">
    <property type="term" value="C:cytosol"/>
    <property type="evidence" value="ECO:0000318"/>
    <property type="project" value="GO_Central"/>
</dbReference>
<dbReference type="Pfam" id="PF23023">
    <property type="entry name" value="Anti-Pycsar_Apyc1"/>
    <property type="match status" value="1"/>
</dbReference>
<dbReference type="InterPro" id="IPR050503">
    <property type="entry name" value="cAMP-dep_PK_reg_su-like"/>
</dbReference>